<name>A0A9Q3XT34_9LACO</name>
<dbReference type="Pfam" id="PF00107">
    <property type="entry name" value="ADH_zinc_N"/>
    <property type="match status" value="1"/>
</dbReference>
<evidence type="ECO:0000259" key="1">
    <source>
        <dbReference type="SMART" id="SM00829"/>
    </source>
</evidence>
<accession>A0A9Q3XT34</accession>
<dbReference type="SUPFAM" id="SSF51735">
    <property type="entry name" value="NAD(P)-binding Rossmann-fold domains"/>
    <property type="match status" value="1"/>
</dbReference>
<evidence type="ECO:0000313" key="2">
    <source>
        <dbReference type="EMBL" id="MBZ5962713.1"/>
    </source>
</evidence>
<dbReference type="Proteomes" id="UP000752647">
    <property type="component" value="Unassembled WGS sequence"/>
</dbReference>
<dbReference type="Gene3D" id="3.90.180.10">
    <property type="entry name" value="Medium-chain alcohol dehydrogenases, catalytic domain"/>
    <property type="match status" value="1"/>
</dbReference>
<reference evidence="2" key="1">
    <citation type="submission" date="2021-05" db="EMBL/GenBank/DDBJ databases">
        <title>Pangenome of Leuconostoc gelidum warrants species status for Leuconostoc gelidum subsp. gasicomitatum.</title>
        <authorList>
            <person name="Johansson P."/>
            <person name="Sade E."/>
            <person name="Hultman J."/>
            <person name="Auvinen P."/>
            <person name="Bjorkroth J."/>
        </authorList>
    </citation>
    <scope>NUCLEOTIDE SEQUENCE</scope>
    <source>
        <strain evidence="2">A.21.4</strain>
    </source>
</reference>
<dbReference type="SUPFAM" id="SSF50129">
    <property type="entry name" value="GroES-like"/>
    <property type="match status" value="1"/>
</dbReference>
<dbReference type="InterPro" id="IPR051397">
    <property type="entry name" value="Zn-ADH-like_protein"/>
</dbReference>
<proteinExistence type="predicted"/>
<organism evidence="2 3">
    <name type="scientific">Leuconostoc gasicomitatum</name>
    <dbReference type="NCBI Taxonomy" id="115778"/>
    <lineage>
        <taxon>Bacteria</taxon>
        <taxon>Bacillati</taxon>
        <taxon>Bacillota</taxon>
        <taxon>Bacilli</taxon>
        <taxon>Lactobacillales</taxon>
        <taxon>Lactobacillaceae</taxon>
        <taxon>Leuconostoc</taxon>
        <taxon>Leuconostoc gelidum group</taxon>
    </lineage>
</organism>
<gene>
    <name evidence="2" type="ORF">KIJ12_06080</name>
</gene>
<dbReference type="InterPro" id="IPR011032">
    <property type="entry name" value="GroES-like_sf"/>
</dbReference>
<sequence>MKAAVVRDFGLAPQYENNYPNPLPKVDEALIHVTASALSNRARSDANSSHYASAGKLPMVPGVDGVGLLPNGNKVFFVSNGSFAEQVVVEKGHWVAMPNDLKDEKIAGMMNPALSSWVALKYRADFKEGQKVLILGATGSAGSMAVQIAKRLGASSIIAVGRNSKQLTELRHLGATQTIVLGADVKAYQKELAQAGKDVDIILDYLWGDVTANAMQAIIPNRLHDEQDLKWIEIGSSAGQTAPIIGAAFRAVRLQLIGSGQGSVGVHAILQSFEEILKAEKNRPFVFNVQVVPLSQVESVWHQKSGNRLVFSPDM</sequence>
<dbReference type="GO" id="GO:0016491">
    <property type="term" value="F:oxidoreductase activity"/>
    <property type="evidence" value="ECO:0007669"/>
    <property type="project" value="InterPro"/>
</dbReference>
<evidence type="ECO:0000313" key="3">
    <source>
        <dbReference type="Proteomes" id="UP000752647"/>
    </source>
</evidence>
<dbReference type="InterPro" id="IPR036291">
    <property type="entry name" value="NAD(P)-bd_dom_sf"/>
</dbReference>
<protein>
    <submittedName>
        <fullName evidence="2">Zinc-binding alcohol dehydrogenase family protein</fullName>
    </submittedName>
</protein>
<comment type="caution">
    <text evidence="2">The sequence shown here is derived from an EMBL/GenBank/DDBJ whole genome shotgun (WGS) entry which is preliminary data.</text>
</comment>
<dbReference type="AlphaFoldDB" id="A0A9Q3XT34"/>
<dbReference type="SMART" id="SM00829">
    <property type="entry name" value="PKS_ER"/>
    <property type="match status" value="1"/>
</dbReference>
<dbReference type="InterPro" id="IPR020843">
    <property type="entry name" value="ER"/>
</dbReference>
<dbReference type="InterPro" id="IPR013149">
    <property type="entry name" value="ADH-like_C"/>
</dbReference>
<dbReference type="EMBL" id="JAHBFI010000014">
    <property type="protein sequence ID" value="MBZ5962713.1"/>
    <property type="molecule type" value="Genomic_DNA"/>
</dbReference>
<dbReference type="PANTHER" id="PTHR43677">
    <property type="entry name" value="SHORT-CHAIN DEHYDROGENASE/REDUCTASE"/>
    <property type="match status" value="1"/>
</dbReference>
<dbReference type="PANTHER" id="PTHR43677:SF11">
    <property type="entry name" value="ZINC-CONTAINING ALCOHOL DEHYDROGENASE"/>
    <property type="match status" value="1"/>
</dbReference>
<feature type="domain" description="Enoyl reductase (ER)" evidence="1">
    <location>
        <begin position="10"/>
        <end position="311"/>
    </location>
</feature>
<dbReference type="RefSeq" id="WP_224144213.1">
    <property type="nucleotide sequence ID" value="NZ_CBCPIF010000001.1"/>
</dbReference>